<evidence type="ECO:0000259" key="1">
    <source>
        <dbReference type="PROSITE" id="PS50206"/>
    </source>
</evidence>
<proteinExistence type="predicted"/>
<dbReference type="InterPro" id="IPR050229">
    <property type="entry name" value="GlpE_sulfurtransferase"/>
</dbReference>
<dbReference type="SUPFAM" id="SSF52821">
    <property type="entry name" value="Rhodanese/Cell cycle control phosphatase"/>
    <property type="match status" value="1"/>
</dbReference>
<dbReference type="InterPro" id="IPR001763">
    <property type="entry name" value="Rhodanese-like_dom"/>
</dbReference>
<dbReference type="PROSITE" id="PS50206">
    <property type="entry name" value="RHODANESE_3"/>
    <property type="match status" value="1"/>
</dbReference>
<dbReference type="InterPro" id="IPR036873">
    <property type="entry name" value="Rhodanese-like_dom_sf"/>
</dbReference>
<dbReference type="RefSeq" id="WP_207599132.1">
    <property type="nucleotide sequence ID" value="NZ_JAFNJU010000004.1"/>
</dbReference>
<reference evidence="2" key="1">
    <citation type="submission" date="2021-03" db="EMBL/GenBank/DDBJ databases">
        <title>Proteiniclasticum marinus sp. nov., isolated from tidal flat sediment.</title>
        <authorList>
            <person name="Namirimu T."/>
            <person name="Yang J.-A."/>
            <person name="Yang S.-H."/>
            <person name="Kim Y.-J."/>
            <person name="Kwon K.K."/>
        </authorList>
    </citation>
    <scope>NUCLEOTIDE SEQUENCE</scope>
    <source>
        <strain evidence="2">SCR006</strain>
    </source>
</reference>
<evidence type="ECO:0000313" key="2">
    <source>
        <dbReference type="EMBL" id="MBO1264612.1"/>
    </source>
</evidence>
<protein>
    <submittedName>
        <fullName evidence="2">Rhodanese-like domain-containing protein</fullName>
    </submittedName>
</protein>
<dbReference type="Proteomes" id="UP000664218">
    <property type="component" value="Unassembled WGS sequence"/>
</dbReference>
<dbReference type="EMBL" id="JAFNJU010000004">
    <property type="protein sequence ID" value="MBO1264612.1"/>
    <property type="molecule type" value="Genomic_DNA"/>
</dbReference>
<dbReference type="SMART" id="SM00450">
    <property type="entry name" value="RHOD"/>
    <property type="match status" value="1"/>
</dbReference>
<sequence length="101" mass="11225">MFNSVMMAEFEQLLRKGNLNVIDVREIDEFESGHIKGAEHIALGTIPANLDKLDKNKEYHVICLSGGRSAMASKYLAQQGYKIVNVMGGMSAYRGDVEFGR</sequence>
<gene>
    <name evidence="2" type="ORF">J3A84_06180</name>
</gene>
<dbReference type="PANTHER" id="PTHR43031">
    <property type="entry name" value="FAD-DEPENDENT OXIDOREDUCTASE"/>
    <property type="match status" value="1"/>
</dbReference>
<accession>A0A939KFM5</accession>
<evidence type="ECO:0000313" key="3">
    <source>
        <dbReference type="Proteomes" id="UP000664218"/>
    </source>
</evidence>
<dbReference type="AlphaFoldDB" id="A0A939KFM5"/>
<organism evidence="2 3">
    <name type="scientific">Proteiniclasticum aestuarii</name>
    <dbReference type="NCBI Taxonomy" id="2817862"/>
    <lineage>
        <taxon>Bacteria</taxon>
        <taxon>Bacillati</taxon>
        <taxon>Bacillota</taxon>
        <taxon>Clostridia</taxon>
        <taxon>Eubacteriales</taxon>
        <taxon>Clostridiaceae</taxon>
        <taxon>Proteiniclasticum</taxon>
    </lineage>
</organism>
<comment type="caution">
    <text evidence="2">The sequence shown here is derived from an EMBL/GenBank/DDBJ whole genome shotgun (WGS) entry which is preliminary data.</text>
</comment>
<dbReference type="Pfam" id="PF00581">
    <property type="entry name" value="Rhodanese"/>
    <property type="match status" value="1"/>
</dbReference>
<dbReference type="CDD" id="cd00158">
    <property type="entry name" value="RHOD"/>
    <property type="match status" value="1"/>
</dbReference>
<keyword evidence="3" id="KW-1185">Reference proteome</keyword>
<dbReference type="Gene3D" id="3.40.250.10">
    <property type="entry name" value="Rhodanese-like domain"/>
    <property type="match status" value="1"/>
</dbReference>
<dbReference type="PANTHER" id="PTHR43031:SF17">
    <property type="entry name" value="SULFURTRANSFERASE YTWF-RELATED"/>
    <property type="match status" value="1"/>
</dbReference>
<feature type="domain" description="Rhodanese" evidence="1">
    <location>
        <begin position="15"/>
        <end position="98"/>
    </location>
</feature>
<name>A0A939KFM5_9CLOT</name>